<accession>A0A0G0IPT2</accession>
<proteinExistence type="predicted"/>
<reference evidence="1 2" key="1">
    <citation type="journal article" date="2015" name="Nature">
        <title>rRNA introns, odd ribosomes, and small enigmatic genomes across a large radiation of phyla.</title>
        <authorList>
            <person name="Brown C.T."/>
            <person name="Hug L.A."/>
            <person name="Thomas B.C."/>
            <person name="Sharon I."/>
            <person name="Castelle C.J."/>
            <person name="Singh A."/>
            <person name="Wilkins M.J."/>
            <person name="Williams K.H."/>
            <person name="Banfield J.F."/>
        </authorList>
    </citation>
    <scope>NUCLEOTIDE SEQUENCE [LARGE SCALE GENOMIC DNA]</scope>
</reference>
<dbReference type="EMBL" id="LBSV01000003">
    <property type="protein sequence ID" value="KKQ26154.1"/>
    <property type="molecule type" value="Genomic_DNA"/>
</dbReference>
<gene>
    <name evidence="1" type="ORF">US40_C0003G0006</name>
</gene>
<protein>
    <submittedName>
        <fullName evidence="1">Uncharacterized protein</fullName>
    </submittedName>
</protein>
<dbReference type="Proteomes" id="UP000034917">
    <property type="component" value="Unassembled WGS sequence"/>
</dbReference>
<comment type="caution">
    <text evidence="1">The sequence shown here is derived from an EMBL/GenBank/DDBJ whole genome shotgun (WGS) entry which is preliminary data.</text>
</comment>
<sequence>MKLILSLFLFFGLLIGGAFFYFSQAKNLGITYTQADLKSMYSKLDVKFEALPTNSGTGRTLIVSGAHPVDQYFNSSELTAAADNRRKQYIYFPFRNVQIRVNRDGSVEGTAIVNYNDAVNYLVVLGVSYQDVVKAAAKFKIPNINIPVYLKASGSIINNLGHVNIQSANIANIPVPQNLVNQYGPGINDLVESVIKERQPSYNIEKLEVQNGKVHFKGTSPDVEQAVRSL</sequence>
<evidence type="ECO:0000313" key="1">
    <source>
        <dbReference type="EMBL" id="KKQ26154.1"/>
    </source>
</evidence>
<name>A0A0G0IPT2_9BACT</name>
<organism evidence="1 2">
    <name type="scientific">Candidatus Roizmanbacteria bacterium GW2011_GWC2_37_13</name>
    <dbReference type="NCBI Taxonomy" id="1618486"/>
    <lineage>
        <taxon>Bacteria</taxon>
        <taxon>Candidatus Roizmaniibacteriota</taxon>
    </lineage>
</organism>
<dbReference type="AlphaFoldDB" id="A0A0G0IPT2"/>
<evidence type="ECO:0000313" key="2">
    <source>
        <dbReference type="Proteomes" id="UP000034917"/>
    </source>
</evidence>